<gene>
    <name evidence="1" type="ORF">GCM10017083_15680</name>
</gene>
<dbReference type="AlphaFoldDB" id="A0A918XR31"/>
<name>A0A918XR31_9PROT</name>
<dbReference type="EMBL" id="BMZS01000003">
    <property type="protein sequence ID" value="GHD46503.1"/>
    <property type="molecule type" value="Genomic_DNA"/>
</dbReference>
<evidence type="ECO:0000313" key="2">
    <source>
        <dbReference type="Proteomes" id="UP000630353"/>
    </source>
</evidence>
<organism evidence="1 2">
    <name type="scientific">Thalassobaculum fulvum</name>
    <dbReference type="NCBI Taxonomy" id="1633335"/>
    <lineage>
        <taxon>Bacteria</taxon>
        <taxon>Pseudomonadati</taxon>
        <taxon>Pseudomonadota</taxon>
        <taxon>Alphaproteobacteria</taxon>
        <taxon>Rhodospirillales</taxon>
        <taxon>Thalassobaculaceae</taxon>
        <taxon>Thalassobaculum</taxon>
    </lineage>
</organism>
<evidence type="ECO:0000313" key="1">
    <source>
        <dbReference type="EMBL" id="GHD46503.1"/>
    </source>
</evidence>
<sequence length="328" mass="36672">MAGHPDLPNSVPDTLLRKKDIFDSLEKVDNDAGAKARILAMESAFRSKIGTHIKGLPDASSKFSKFYTSPFVLMFYSKQKSYSRVAQIEKDLVPAKVFSSMETSAGNMVEKVVLPVYGWDIVQSAMHSHESLLDGRKVDHKSSVFVGATLKSGPRTLNDDMAKNIGNELVDRASSWAVNHGVKEVDFTYGVLYGTKKQSNKKDWHILRNIDESRPRQSQLTSSHKGAWSIAYTDGPLKVSATVRVGIEWWEYLGGKDTWIELCCALIRACITPVSIPKTTPTYTISDLPDILDISMLPSHYNVSILQRGQLEWLLFLARHFSDGFTKK</sequence>
<dbReference type="Proteomes" id="UP000630353">
    <property type="component" value="Unassembled WGS sequence"/>
</dbReference>
<accession>A0A918XR31</accession>
<reference evidence="1" key="1">
    <citation type="journal article" date="2014" name="Int. J. Syst. Evol. Microbiol.">
        <title>Complete genome sequence of Corynebacterium casei LMG S-19264T (=DSM 44701T), isolated from a smear-ripened cheese.</title>
        <authorList>
            <consortium name="US DOE Joint Genome Institute (JGI-PGF)"/>
            <person name="Walter F."/>
            <person name="Albersmeier A."/>
            <person name="Kalinowski J."/>
            <person name="Ruckert C."/>
        </authorList>
    </citation>
    <scope>NUCLEOTIDE SEQUENCE</scope>
    <source>
        <strain evidence="1">KCTC 42651</strain>
    </source>
</reference>
<protein>
    <submittedName>
        <fullName evidence="1">Uncharacterized protein</fullName>
    </submittedName>
</protein>
<proteinExistence type="predicted"/>
<dbReference type="InterPro" id="IPR011335">
    <property type="entry name" value="Restrct_endonuc-II-like"/>
</dbReference>
<keyword evidence="2" id="KW-1185">Reference proteome</keyword>
<dbReference type="RefSeq" id="WP_189988391.1">
    <property type="nucleotide sequence ID" value="NZ_BMZS01000003.1"/>
</dbReference>
<dbReference type="SUPFAM" id="SSF52980">
    <property type="entry name" value="Restriction endonuclease-like"/>
    <property type="match status" value="1"/>
</dbReference>
<comment type="caution">
    <text evidence="1">The sequence shown here is derived from an EMBL/GenBank/DDBJ whole genome shotgun (WGS) entry which is preliminary data.</text>
</comment>
<reference evidence="1" key="2">
    <citation type="submission" date="2020-09" db="EMBL/GenBank/DDBJ databases">
        <authorList>
            <person name="Sun Q."/>
            <person name="Kim S."/>
        </authorList>
    </citation>
    <scope>NUCLEOTIDE SEQUENCE</scope>
    <source>
        <strain evidence="1">KCTC 42651</strain>
    </source>
</reference>